<feature type="region of interest" description="Disordered" evidence="1">
    <location>
        <begin position="334"/>
        <end position="381"/>
    </location>
</feature>
<feature type="compositionally biased region" description="Low complexity" evidence="1">
    <location>
        <begin position="112"/>
        <end position="121"/>
    </location>
</feature>
<dbReference type="SMART" id="SM00298">
    <property type="entry name" value="CHROMO"/>
    <property type="match status" value="1"/>
</dbReference>
<reference evidence="3 4" key="2">
    <citation type="submission" date="2013-11" db="EMBL/GenBank/DDBJ databases">
        <title>The Genome Sequence of Phytophthora parasitica INRA-310.</title>
        <authorList>
            <consortium name="The Broad Institute Genomics Platform"/>
            <person name="Russ C."/>
            <person name="Tyler B."/>
            <person name="Panabieres F."/>
            <person name="Shan W."/>
            <person name="Tripathy S."/>
            <person name="Grunwald N."/>
            <person name="Machado M."/>
            <person name="Johnson C.S."/>
            <person name="Arredondo F."/>
            <person name="Hong C."/>
            <person name="Coffey M."/>
            <person name="Young S.K."/>
            <person name="Zeng Q."/>
            <person name="Gargeya S."/>
            <person name="Fitzgerald M."/>
            <person name="Abouelleil A."/>
            <person name="Alvarado L."/>
            <person name="Chapman S.B."/>
            <person name="Gainer-Dewar J."/>
            <person name="Goldberg J."/>
            <person name="Griggs A."/>
            <person name="Gujja S."/>
            <person name="Hansen M."/>
            <person name="Howarth C."/>
            <person name="Imamovic A."/>
            <person name="Ireland A."/>
            <person name="Larimer J."/>
            <person name="McCowan C."/>
            <person name="Murphy C."/>
            <person name="Pearson M."/>
            <person name="Poon T.W."/>
            <person name="Priest M."/>
            <person name="Roberts A."/>
            <person name="Saif S."/>
            <person name="Shea T."/>
            <person name="Sykes S."/>
            <person name="Wortman J."/>
            <person name="Nusbaum C."/>
            <person name="Birren B."/>
        </authorList>
    </citation>
    <scope>NUCLEOTIDE SEQUENCE [LARGE SCALE GENOMIC DNA]</scope>
    <source>
        <strain evidence="3 4">INRA-310</strain>
    </source>
</reference>
<feature type="compositionally biased region" description="Basic and acidic residues" evidence="1">
    <location>
        <begin position="200"/>
        <end position="214"/>
    </location>
</feature>
<dbReference type="InterPro" id="IPR023780">
    <property type="entry name" value="Chromo_domain"/>
</dbReference>
<evidence type="ECO:0000313" key="4">
    <source>
        <dbReference type="Proteomes" id="UP000018817"/>
    </source>
</evidence>
<evidence type="ECO:0000313" key="3">
    <source>
        <dbReference type="EMBL" id="ETN13652.1"/>
    </source>
</evidence>
<sequence>MTQDASARPKSPKKLELFGKMHLGMDHVLAKLLEDAPPLPDTLKLQTETQSVTTTWVQVTEAFEKRKAMLQRRKEKSKRREEASTTKKKKKSKEKETEKSTKVKAIKKSKSRSSSASPRSGKSSEKVRTTKKTVTKKALSPKAESPSTYDKSVLKKLRKLPMCQNIEFGTKKYKAVVKWMELDKEAAAEKKTKPKLSRKRSLESLDDALRAEKNSKRKALKRETRRSKRESFVDEDEVVYESGEEEEEPEYQGGYSDSDEAEFMPELENSPPPEKPKKRSTSKKPKKEVVKQEETTTSNARLSSKAQLAAVVAKIRADKVVSGKADAKYLSYEKKDAPGSSSNSAIELDDSEEEEEEDQEEEEEETKDHDSSTDDENGMFDLNEEDVYIVEAILCVKEGRSIMSAGRRQKEVDLYLVKWDGYNELTWEPEQNIPQRLIEMFRERERAKRACQYQIKVAHERREVINVTTQQREVLYMIQWINQENAVWESRSTLPNKTQVWLDKVLGAPVAKKRRETKAVKQYIYH</sequence>
<dbReference type="AlphaFoldDB" id="W2QKF6"/>
<dbReference type="RefSeq" id="XP_008900729.1">
    <property type="nucleotide sequence ID" value="XM_008902481.1"/>
</dbReference>
<reference evidence="4" key="1">
    <citation type="submission" date="2011-12" db="EMBL/GenBank/DDBJ databases">
        <authorList>
            <consortium name="The Broad Institute Genome Sequencing Platform"/>
            <person name="Russ C."/>
            <person name="Tyler B."/>
            <person name="Panabieres F."/>
            <person name="Shan W."/>
            <person name="Tripathy S."/>
            <person name="Grunwald N."/>
            <person name="Machado M."/>
            <person name="Young S.K."/>
            <person name="Zeng Q."/>
            <person name="Gargeya S."/>
            <person name="Fitzgerald M."/>
            <person name="Haas B."/>
            <person name="Abouelleil A."/>
            <person name="Alvarado L."/>
            <person name="Arachchi H.M."/>
            <person name="Berlin A."/>
            <person name="Chapman S.B."/>
            <person name="Gearin G."/>
            <person name="Goldberg J."/>
            <person name="Griggs A."/>
            <person name="Gujja S."/>
            <person name="Hansen M."/>
            <person name="Heiman D."/>
            <person name="Howarth C."/>
            <person name="Larimer J."/>
            <person name="Lui A."/>
            <person name="MacDonald P.J.P."/>
            <person name="McCowen C."/>
            <person name="Montmayeur A."/>
            <person name="Murphy C."/>
            <person name="Neiman D."/>
            <person name="Pearson M."/>
            <person name="Priest M."/>
            <person name="Roberts A."/>
            <person name="Saif S."/>
            <person name="Shea T."/>
            <person name="Sisk P."/>
            <person name="Stolte C."/>
            <person name="Sykes S."/>
            <person name="Wortman J."/>
            <person name="Nusbaum C."/>
            <person name="Birren B."/>
        </authorList>
    </citation>
    <scope>NUCLEOTIDE SEQUENCE [LARGE SCALE GENOMIC DNA]</scope>
    <source>
        <strain evidence="4">INRA-310</strain>
    </source>
</reference>
<dbReference type="SUPFAM" id="SSF54160">
    <property type="entry name" value="Chromo domain-like"/>
    <property type="match status" value="1"/>
</dbReference>
<feature type="compositionally biased region" description="Basic residues" evidence="1">
    <location>
        <begin position="276"/>
        <end position="286"/>
    </location>
</feature>
<gene>
    <name evidence="3" type="ORF">PPTG_08400</name>
</gene>
<proteinExistence type="predicted"/>
<feature type="region of interest" description="Disordered" evidence="1">
    <location>
        <begin position="186"/>
        <end position="308"/>
    </location>
</feature>
<dbReference type="GeneID" id="20178206"/>
<feature type="compositionally biased region" description="Basic residues" evidence="1">
    <location>
        <begin position="215"/>
        <end position="228"/>
    </location>
</feature>
<feature type="region of interest" description="Disordered" evidence="1">
    <location>
        <begin position="67"/>
        <end position="152"/>
    </location>
</feature>
<feature type="compositionally biased region" description="Acidic residues" evidence="1">
    <location>
        <begin position="233"/>
        <end position="250"/>
    </location>
</feature>
<feature type="compositionally biased region" description="Acidic residues" evidence="1">
    <location>
        <begin position="347"/>
        <end position="365"/>
    </location>
</feature>
<protein>
    <recommendedName>
        <fullName evidence="2">Chromo domain-containing protein</fullName>
    </recommendedName>
</protein>
<dbReference type="Proteomes" id="UP000018817">
    <property type="component" value="Unassembled WGS sequence"/>
</dbReference>
<dbReference type="EMBL" id="KI669574">
    <property type="protein sequence ID" value="ETN13652.1"/>
    <property type="molecule type" value="Genomic_DNA"/>
</dbReference>
<dbReference type="VEuPathDB" id="FungiDB:PPTG_08400"/>
<name>W2QKF6_PHYN3</name>
<feature type="compositionally biased region" description="Basic residues" evidence="1">
    <location>
        <begin position="102"/>
        <end position="111"/>
    </location>
</feature>
<feature type="domain" description="Chromo" evidence="2">
    <location>
        <begin position="388"/>
        <end position="456"/>
    </location>
</feature>
<dbReference type="InterPro" id="IPR016197">
    <property type="entry name" value="Chromo-like_dom_sf"/>
</dbReference>
<dbReference type="Gene3D" id="2.40.50.40">
    <property type="match status" value="1"/>
</dbReference>
<evidence type="ECO:0000256" key="1">
    <source>
        <dbReference type="SAM" id="MobiDB-lite"/>
    </source>
</evidence>
<accession>W2QKF6</accession>
<dbReference type="Pfam" id="PF00385">
    <property type="entry name" value="Chromo"/>
    <property type="match status" value="1"/>
</dbReference>
<dbReference type="InterPro" id="IPR000953">
    <property type="entry name" value="Chromo/chromo_shadow_dom"/>
</dbReference>
<dbReference type="PROSITE" id="PS50013">
    <property type="entry name" value="CHROMO_2"/>
    <property type="match status" value="1"/>
</dbReference>
<evidence type="ECO:0000259" key="2">
    <source>
        <dbReference type="PROSITE" id="PS50013"/>
    </source>
</evidence>
<feature type="compositionally biased region" description="Basic residues" evidence="1">
    <location>
        <begin position="68"/>
        <end position="77"/>
    </location>
</feature>
<organism evidence="3 4">
    <name type="scientific">Phytophthora nicotianae (strain INRA-310)</name>
    <name type="common">Phytophthora parasitica</name>
    <dbReference type="NCBI Taxonomy" id="761204"/>
    <lineage>
        <taxon>Eukaryota</taxon>
        <taxon>Sar</taxon>
        <taxon>Stramenopiles</taxon>
        <taxon>Oomycota</taxon>
        <taxon>Peronosporomycetes</taxon>
        <taxon>Peronosporales</taxon>
        <taxon>Peronosporaceae</taxon>
        <taxon>Phytophthora</taxon>
    </lineage>
</organism>